<keyword evidence="3" id="KW-0238">DNA-binding</keyword>
<comment type="similarity">
    <text evidence="1">Belongs to the 'phage' integrase family.</text>
</comment>
<dbReference type="InterPro" id="IPR011010">
    <property type="entry name" value="DNA_brk_join_enz"/>
</dbReference>
<keyword evidence="4" id="KW-0233">DNA recombination</keyword>
<dbReference type="eggNOG" id="COG0582">
    <property type="taxonomic scope" value="Bacteria"/>
</dbReference>
<evidence type="ECO:0000256" key="3">
    <source>
        <dbReference type="ARBA" id="ARBA00023125"/>
    </source>
</evidence>
<dbReference type="InterPro" id="IPR013762">
    <property type="entry name" value="Integrase-like_cat_sf"/>
</dbReference>
<dbReference type="AlphaFoldDB" id="T0ILL4"/>
<dbReference type="InterPro" id="IPR050808">
    <property type="entry name" value="Phage_Integrase"/>
</dbReference>
<dbReference type="PANTHER" id="PTHR30629">
    <property type="entry name" value="PROPHAGE INTEGRASE"/>
    <property type="match status" value="1"/>
</dbReference>
<reference evidence="6 7" key="1">
    <citation type="journal article" date="2013" name="Genome Announc.">
        <title>Draft Genome Sequence of Sphingobium lactosutens Strain DS20T, Isolated from a Hexachlorocyclohexane Dumpsite.</title>
        <authorList>
            <person name="Kumar R."/>
            <person name="Dwivedi V."/>
            <person name="Negi V."/>
            <person name="Khurana J.P."/>
            <person name="Lal R."/>
        </authorList>
    </citation>
    <scope>NUCLEOTIDE SEQUENCE [LARGE SCALE GENOMIC DNA]</scope>
    <source>
        <strain evidence="6 7">DS20</strain>
    </source>
</reference>
<dbReference type="SUPFAM" id="SSF56349">
    <property type="entry name" value="DNA breaking-rejoining enzymes"/>
    <property type="match status" value="1"/>
</dbReference>
<dbReference type="GO" id="GO:0006310">
    <property type="term" value="P:DNA recombination"/>
    <property type="evidence" value="ECO:0007669"/>
    <property type="project" value="UniProtKB-KW"/>
</dbReference>
<evidence type="ECO:0000256" key="1">
    <source>
        <dbReference type="ARBA" id="ARBA00008857"/>
    </source>
</evidence>
<dbReference type="GO" id="GO:0015074">
    <property type="term" value="P:DNA integration"/>
    <property type="evidence" value="ECO:0007669"/>
    <property type="project" value="UniProtKB-KW"/>
</dbReference>
<comment type="caution">
    <text evidence="6">The sequence shown here is derived from an EMBL/GenBank/DDBJ whole genome shotgun (WGS) entry which is preliminary data.</text>
</comment>
<dbReference type="InterPro" id="IPR002104">
    <property type="entry name" value="Integrase_catalytic"/>
</dbReference>
<accession>T0ILL4</accession>
<evidence type="ECO:0000256" key="4">
    <source>
        <dbReference type="ARBA" id="ARBA00023172"/>
    </source>
</evidence>
<evidence type="ECO:0000259" key="5">
    <source>
        <dbReference type="PROSITE" id="PS51898"/>
    </source>
</evidence>
<dbReference type="PATRIC" id="fig|1331060.3.peg.3736"/>
<dbReference type="InterPro" id="IPR025166">
    <property type="entry name" value="Integrase_DNA_bind_dom"/>
</dbReference>
<dbReference type="Gene3D" id="3.30.160.390">
    <property type="entry name" value="Integrase, DNA-binding domain"/>
    <property type="match status" value="1"/>
</dbReference>
<dbReference type="PANTHER" id="PTHR30629:SF2">
    <property type="entry name" value="PROPHAGE INTEGRASE INTS-RELATED"/>
    <property type="match status" value="1"/>
</dbReference>
<proteinExistence type="inferred from homology"/>
<dbReference type="EMBL" id="ATDP01000102">
    <property type="protein sequence ID" value="EQB12665.1"/>
    <property type="molecule type" value="Genomic_DNA"/>
</dbReference>
<dbReference type="InterPro" id="IPR038488">
    <property type="entry name" value="Integrase_DNA-bd_sf"/>
</dbReference>
<sequence>MVKLTKAFIDKVQAPEKGYQIHWDEAVKGYGLRVAPPAEPGKPPRRVFIVMGRVAGKSIQFTIGAYGTYTEDAARKRAQKLLQDMREGIDQRDAKKHDAAVAVTLRDVADAYKDRPGKLKASSADVIERHVTTTFETWLSKPIASITEDDVRRRYREMLTKGLRGKAGAPGQANQGFAVLRALINFASRRYRRSDGSPVITHNPVGALKDDWIQLKPRTSRVPDSKVGAVWNALEQWRGETHNRETLAAIDLSMFLLLTGCRLKEAASLTWDRVNLEEGWFHLPDPKNRNPVWLPLSSQAVALLEARARARARVEDNPHVFASWSRAGHIIDPRDTRRKISEVAGTKITNHDLRRTYITIGVANCAVDFTKIELLTNHIPNGSVTAKHYLETSRLQYLKPETQRIADWIVQQAAQANGANVVPMPQRA</sequence>
<dbReference type="Gene3D" id="1.10.443.10">
    <property type="entry name" value="Intergrase catalytic core"/>
    <property type="match status" value="1"/>
</dbReference>
<keyword evidence="2" id="KW-0229">DNA integration</keyword>
<evidence type="ECO:0000313" key="6">
    <source>
        <dbReference type="EMBL" id="EQB12665.1"/>
    </source>
</evidence>
<evidence type="ECO:0000313" key="7">
    <source>
        <dbReference type="Proteomes" id="UP000015531"/>
    </source>
</evidence>
<dbReference type="Pfam" id="PF13356">
    <property type="entry name" value="Arm-DNA-bind_3"/>
    <property type="match status" value="1"/>
</dbReference>
<keyword evidence="7" id="KW-1185">Reference proteome</keyword>
<dbReference type="GO" id="GO:0003677">
    <property type="term" value="F:DNA binding"/>
    <property type="evidence" value="ECO:0007669"/>
    <property type="project" value="UniProtKB-KW"/>
</dbReference>
<dbReference type="PROSITE" id="PS51898">
    <property type="entry name" value="TYR_RECOMBINASE"/>
    <property type="match status" value="1"/>
</dbReference>
<name>T0ILL4_9SPHN</name>
<dbReference type="Pfam" id="PF00589">
    <property type="entry name" value="Phage_integrase"/>
    <property type="match status" value="1"/>
</dbReference>
<dbReference type="InterPro" id="IPR010998">
    <property type="entry name" value="Integrase_recombinase_N"/>
</dbReference>
<gene>
    <name evidence="6" type="ORF">RLDS_19325</name>
</gene>
<dbReference type="Gene3D" id="1.10.150.130">
    <property type="match status" value="1"/>
</dbReference>
<organism evidence="6 7">
    <name type="scientific">Sphingobium lactosutens DS20</name>
    <dbReference type="NCBI Taxonomy" id="1331060"/>
    <lineage>
        <taxon>Bacteria</taxon>
        <taxon>Pseudomonadati</taxon>
        <taxon>Pseudomonadota</taxon>
        <taxon>Alphaproteobacteria</taxon>
        <taxon>Sphingomonadales</taxon>
        <taxon>Sphingomonadaceae</taxon>
        <taxon>Sphingobium</taxon>
    </lineage>
</organism>
<dbReference type="Proteomes" id="UP000015531">
    <property type="component" value="Unassembled WGS sequence"/>
</dbReference>
<dbReference type="OrthoDB" id="7615137at2"/>
<protein>
    <recommendedName>
        <fullName evidence="5">Tyr recombinase domain-containing protein</fullName>
    </recommendedName>
</protein>
<evidence type="ECO:0000256" key="2">
    <source>
        <dbReference type="ARBA" id="ARBA00022908"/>
    </source>
</evidence>
<feature type="domain" description="Tyr recombinase" evidence="5">
    <location>
        <begin position="217"/>
        <end position="403"/>
    </location>
</feature>